<protein>
    <submittedName>
        <fullName evidence="2">Uncharacterized protein</fullName>
    </submittedName>
</protein>
<dbReference type="Proteomes" id="UP000553632">
    <property type="component" value="Unassembled WGS sequence"/>
</dbReference>
<sequence length="345" mass="37423">IVAVSLRSTSELRVLLERIDRALTEVLADRDMVGLAVASSQRSNQNSPTVAAASSAGGHNGQGRKLKPAATMALHEFKRSKHSVSFAGTKIAGGGVSAPEESRAESSAEDISEEEGCSPQARVEAAARRYNRGETLPVMQMNNDPSETLHRALESAQRSAGTSSSGSRQKSYDVHGSSPAQEADVPPLKRRLFESLRILCIDIGGTRTKFMYQHGNKRVLLPAAESATLWDKPNRLESLRKRLASHLIGSTCDEDVDSTDGPEEDEPGMPPSPYVRQKQLPVAMHQIDRVVFSVPGTVELTTDLDKEDMCTVKNMPSLSPLFRGFNFKSAFSVLFPCAKIYAVAD</sequence>
<evidence type="ECO:0000313" key="2">
    <source>
        <dbReference type="EMBL" id="KAF4727789.1"/>
    </source>
</evidence>
<accession>A0A7J6S4B8</accession>
<feature type="non-terminal residue" evidence="2">
    <location>
        <position position="345"/>
    </location>
</feature>
<feature type="region of interest" description="Disordered" evidence="1">
    <location>
        <begin position="152"/>
        <end position="186"/>
    </location>
</feature>
<dbReference type="OMA" id="MNNDPSE"/>
<name>A0A7J6S4B8_PEROL</name>
<evidence type="ECO:0000313" key="3">
    <source>
        <dbReference type="Proteomes" id="UP000553632"/>
    </source>
</evidence>
<organism evidence="2 3">
    <name type="scientific">Perkinsus olseni</name>
    <name type="common">Perkinsus atlanticus</name>
    <dbReference type="NCBI Taxonomy" id="32597"/>
    <lineage>
        <taxon>Eukaryota</taxon>
        <taxon>Sar</taxon>
        <taxon>Alveolata</taxon>
        <taxon>Perkinsozoa</taxon>
        <taxon>Perkinsea</taxon>
        <taxon>Perkinsida</taxon>
        <taxon>Perkinsidae</taxon>
        <taxon>Perkinsus</taxon>
    </lineage>
</organism>
<feature type="compositionally biased region" description="Polar residues" evidence="1">
    <location>
        <begin position="38"/>
        <end position="49"/>
    </location>
</feature>
<comment type="caution">
    <text evidence="2">The sequence shown here is derived from an EMBL/GenBank/DDBJ whole genome shotgun (WGS) entry which is preliminary data.</text>
</comment>
<evidence type="ECO:0000256" key="1">
    <source>
        <dbReference type="SAM" id="MobiDB-lite"/>
    </source>
</evidence>
<reference evidence="2 3" key="1">
    <citation type="submission" date="2020-04" db="EMBL/GenBank/DDBJ databases">
        <title>Perkinsus olseni comparative genomics.</title>
        <authorList>
            <person name="Bogema D.R."/>
        </authorList>
    </citation>
    <scope>NUCLEOTIDE SEQUENCE [LARGE SCALE GENOMIC DNA]</scope>
    <source>
        <strain evidence="2 3">ATCC PRA-207</strain>
    </source>
</reference>
<feature type="compositionally biased region" description="Acidic residues" evidence="1">
    <location>
        <begin position="252"/>
        <end position="267"/>
    </location>
</feature>
<gene>
    <name evidence="2" type="ORF">FOZ63_006990</name>
</gene>
<feature type="compositionally biased region" description="Polar residues" evidence="1">
    <location>
        <begin position="156"/>
        <end position="169"/>
    </location>
</feature>
<keyword evidence="3" id="KW-1185">Reference proteome</keyword>
<dbReference type="AlphaFoldDB" id="A0A7J6S4B8"/>
<feature type="region of interest" description="Disordered" evidence="1">
    <location>
        <begin position="251"/>
        <end position="270"/>
    </location>
</feature>
<feature type="region of interest" description="Disordered" evidence="1">
    <location>
        <begin position="38"/>
        <end position="66"/>
    </location>
</feature>
<proteinExistence type="predicted"/>
<feature type="region of interest" description="Disordered" evidence="1">
    <location>
        <begin position="91"/>
        <end position="121"/>
    </location>
</feature>
<feature type="non-terminal residue" evidence="2">
    <location>
        <position position="1"/>
    </location>
</feature>
<feature type="compositionally biased region" description="Acidic residues" evidence="1">
    <location>
        <begin position="107"/>
        <end position="116"/>
    </location>
</feature>
<dbReference type="EMBL" id="JABANO010020858">
    <property type="protein sequence ID" value="KAF4727789.1"/>
    <property type="molecule type" value="Genomic_DNA"/>
</dbReference>